<dbReference type="WBParaSite" id="ALUE_0001122001-mRNA-1">
    <property type="protein sequence ID" value="ALUE_0001122001-mRNA-1"/>
    <property type="gene ID" value="ALUE_0001122001"/>
</dbReference>
<sequence length="93" mass="10767">MFASVEWTNSLLYCPQKYANKSLMIRLPVFSCKLSMEIAGCDRWVFKRYNSTKSSKTILPRPVLVLTLTALEKIVFDRNETLQFAIDVSSRKK</sequence>
<evidence type="ECO:0000313" key="1">
    <source>
        <dbReference type="Proteomes" id="UP000036681"/>
    </source>
</evidence>
<dbReference type="AlphaFoldDB" id="A0A0M3I3J1"/>
<evidence type="ECO:0000313" key="2">
    <source>
        <dbReference type="WBParaSite" id="ALUE_0001122001-mRNA-1"/>
    </source>
</evidence>
<reference evidence="2" key="1">
    <citation type="submission" date="2017-02" db="UniProtKB">
        <authorList>
            <consortium name="WormBaseParasite"/>
        </authorList>
    </citation>
    <scope>IDENTIFICATION</scope>
</reference>
<dbReference type="Proteomes" id="UP000036681">
    <property type="component" value="Unplaced"/>
</dbReference>
<proteinExistence type="predicted"/>
<organism evidence="1 2">
    <name type="scientific">Ascaris lumbricoides</name>
    <name type="common">Giant roundworm</name>
    <dbReference type="NCBI Taxonomy" id="6252"/>
    <lineage>
        <taxon>Eukaryota</taxon>
        <taxon>Metazoa</taxon>
        <taxon>Ecdysozoa</taxon>
        <taxon>Nematoda</taxon>
        <taxon>Chromadorea</taxon>
        <taxon>Rhabditida</taxon>
        <taxon>Spirurina</taxon>
        <taxon>Ascaridomorpha</taxon>
        <taxon>Ascaridoidea</taxon>
        <taxon>Ascarididae</taxon>
        <taxon>Ascaris</taxon>
    </lineage>
</organism>
<name>A0A0M3I3J1_ASCLU</name>
<keyword evidence="1" id="KW-1185">Reference proteome</keyword>
<protein>
    <submittedName>
        <fullName evidence="2">Uncharacterized protein</fullName>
    </submittedName>
</protein>
<accession>A0A0M3I3J1</accession>